<name>A0ABP8EV29_9MICO</name>
<dbReference type="InterPro" id="IPR027417">
    <property type="entry name" value="P-loop_NTPase"/>
</dbReference>
<keyword evidence="5" id="KW-0997">Cell inner membrane</keyword>
<dbReference type="EMBL" id="BAABBA010000009">
    <property type="protein sequence ID" value="GAA4287707.1"/>
    <property type="molecule type" value="Genomic_DNA"/>
</dbReference>
<dbReference type="PANTHER" id="PTHR43297:SF14">
    <property type="entry name" value="ATPASE AAA-TYPE CORE DOMAIN-CONTAINING PROTEIN"/>
    <property type="match status" value="1"/>
</dbReference>
<evidence type="ECO:0000256" key="4">
    <source>
        <dbReference type="ARBA" id="ARBA00022475"/>
    </source>
</evidence>
<organism evidence="11 12">
    <name type="scientific">Georgenia daeguensis</name>
    <dbReference type="NCBI Taxonomy" id="908355"/>
    <lineage>
        <taxon>Bacteria</taxon>
        <taxon>Bacillati</taxon>
        <taxon>Actinomycetota</taxon>
        <taxon>Actinomycetes</taxon>
        <taxon>Micrococcales</taxon>
        <taxon>Bogoriellaceae</taxon>
        <taxon>Georgenia</taxon>
    </lineage>
</organism>
<evidence type="ECO:0000256" key="9">
    <source>
        <dbReference type="ARBA" id="ARBA00023136"/>
    </source>
</evidence>
<dbReference type="PROSITE" id="PS00211">
    <property type="entry name" value="ABC_TRANSPORTER_1"/>
    <property type="match status" value="1"/>
</dbReference>
<evidence type="ECO:0000256" key="5">
    <source>
        <dbReference type="ARBA" id="ARBA00022519"/>
    </source>
</evidence>
<dbReference type="Gene3D" id="3.40.50.300">
    <property type="entry name" value="P-loop containing nucleotide triphosphate hydrolases"/>
    <property type="match status" value="1"/>
</dbReference>
<dbReference type="SUPFAM" id="SSF52540">
    <property type="entry name" value="P-loop containing nucleoside triphosphate hydrolases"/>
    <property type="match status" value="1"/>
</dbReference>
<keyword evidence="3" id="KW-0813">Transport</keyword>
<dbReference type="CDD" id="cd03257">
    <property type="entry name" value="ABC_NikE_OppD_transporters"/>
    <property type="match status" value="1"/>
</dbReference>
<keyword evidence="9" id="KW-0472">Membrane</keyword>
<evidence type="ECO:0000256" key="1">
    <source>
        <dbReference type="ARBA" id="ARBA00004202"/>
    </source>
</evidence>
<dbReference type="RefSeq" id="WP_345040699.1">
    <property type="nucleotide sequence ID" value="NZ_BAABBA010000009.1"/>
</dbReference>
<keyword evidence="6" id="KW-0547">Nucleotide-binding</keyword>
<dbReference type="InterPro" id="IPR050388">
    <property type="entry name" value="ABC_Ni/Peptide_Import"/>
</dbReference>
<sequence>MTRDFSGGPGVPAGPGAPVLAVDGLTVVTRAGRRVVDDVSFSVRAGERLGIIGESGSGKSLTALAVAGLLAPGLAAEGSVRLSGTEVIGAPEATLNRVRGSAVSLVFQEPLSALDPLMRVGRQIAGPLRRHRGLRGAALQDAVLGLMREVALPEPDRLARSFPHEMSGGQRQRVAIAMALACDPAVLIADEPTTALDVTVQAEILELLLRVVREHRTALVFVSHDMAVVSEVAERVLVMRTGTVVEEGAVGDVIAAPRHPYTRSLVDSARALDAALGGPPPAAGQDVTAVERR</sequence>
<evidence type="ECO:0000256" key="2">
    <source>
        <dbReference type="ARBA" id="ARBA00005417"/>
    </source>
</evidence>
<evidence type="ECO:0000256" key="8">
    <source>
        <dbReference type="ARBA" id="ARBA00022967"/>
    </source>
</evidence>
<dbReference type="PROSITE" id="PS50893">
    <property type="entry name" value="ABC_TRANSPORTER_2"/>
    <property type="match status" value="1"/>
</dbReference>
<dbReference type="Proteomes" id="UP001499841">
    <property type="component" value="Unassembled WGS sequence"/>
</dbReference>
<evidence type="ECO:0000259" key="10">
    <source>
        <dbReference type="PROSITE" id="PS50893"/>
    </source>
</evidence>
<dbReference type="SMART" id="SM00382">
    <property type="entry name" value="AAA"/>
    <property type="match status" value="1"/>
</dbReference>
<dbReference type="InterPro" id="IPR017871">
    <property type="entry name" value="ABC_transporter-like_CS"/>
</dbReference>
<feature type="domain" description="ABC transporter" evidence="10">
    <location>
        <begin position="20"/>
        <end position="266"/>
    </location>
</feature>
<evidence type="ECO:0000256" key="3">
    <source>
        <dbReference type="ARBA" id="ARBA00022448"/>
    </source>
</evidence>
<evidence type="ECO:0000256" key="7">
    <source>
        <dbReference type="ARBA" id="ARBA00022840"/>
    </source>
</evidence>
<comment type="subcellular location">
    <subcellularLocation>
        <location evidence="1">Cell membrane</location>
        <topology evidence="1">Peripheral membrane protein</topology>
    </subcellularLocation>
</comment>
<accession>A0ABP8EV29</accession>
<keyword evidence="4" id="KW-1003">Cell membrane</keyword>
<keyword evidence="7" id="KW-0067">ATP-binding</keyword>
<dbReference type="InterPro" id="IPR003439">
    <property type="entry name" value="ABC_transporter-like_ATP-bd"/>
</dbReference>
<reference evidence="12" key="1">
    <citation type="journal article" date="2019" name="Int. J. Syst. Evol. Microbiol.">
        <title>The Global Catalogue of Microorganisms (GCM) 10K type strain sequencing project: providing services to taxonomists for standard genome sequencing and annotation.</title>
        <authorList>
            <consortium name="The Broad Institute Genomics Platform"/>
            <consortium name="The Broad Institute Genome Sequencing Center for Infectious Disease"/>
            <person name="Wu L."/>
            <person name="Ma J."/>
        </authorList>
    </citation>
    <scope>NUCLEOTIDE SEQUENCE [LARGE SCALE GENOMIC DNA]</scope>
    <source>
        <strain evidence="12">JCM 17459</strain>
    </source>
</reference>
<keyword evidence="8" id="KW-1278">Translocase</keyword>
<keyword evidence="12" id="KW-1185">Reference proteome</keyword>
<evidence type="ECO:0000256" key="6">
    <source>
        <dbReference type="ARBA" id="ARBA00022741"/>
    </source>
</evidence>
<comment type="caution">
    <text evidence="11">The sequence shown here is derived from an EMBL/GenBank/DDBJ whole genome shotgun (WGS) entry which is preliminary data.</text>
</comment>
<dbReference type="PANTHER" id="PTHR43297">
    <property type="entry name" value="OLIGOPEPTIDE TRANSPORT ATP-BINDING PROTEIN APPD"/>
    <property type="match status" value="1"/>
</dbReference>
<dbReference type="Pfam" id="PF00005">
    <property type="entry name" value="ABC_tran"/>
    <property type="match status" value="1"/>
</dbReference>
<evidence type="ECO:0000313" key="12">
    <source>
        <dbReference type="Proteomes" id="UP001499841"/>
    </source>
</evidence>
<protein>
    <recommendedName>
        <fullName evidence="10">ABC transporter domain-containing protein</fullName>
    </recommendedName>
</protein>
<dbReference type="InterPro" id="IPR003593">
    <property type="entry name" value="AAA+_ATPase"/>
</dbReference>
<evidence type="ECO:0000313" key="11">
    <source>
        <dbReference type="EMBL" id="GAA4287707.1"/>
    </source>
</evidence>
<gene>
    <name evidence="11" type="ORF">GCM10022262_20660</name>
</gene>
<proteinExistence type="inferred from homology"/>
<comment type="similarity">
    <text evidence="2">Belongs to the ABC transporter superfamily.</text>
</comment>